<sequence length="871" mass="95646">MSELVAGRPSRLRVEGLRCPHGLTLRSPRFSWWLPAGTTNQVAYRLQVGEWDSGRVESASSVLVEATGLHLQSLQDLSWRVRVWTDLGPSDWSAPERFSTGLLTLTEWVSTWIGPREATPLPPGGHRPAYWLKGEFDLGVAVRRATLLATAHGLYEAFVNGARVGDQELTPGSTAYAHRTQVQSFDVTSMLHAGRNDLSALLSDGWYRSVSPHMKIADGYGARTAFLAQLHIELEDGTGTVFGTGPGWVFTPSSITAVELTRGQHQDQRITSSDWQPALCADLGHGTLVGPVAPPVRQVEELPAVAVRRLPNGAQVVDVGQNVNGWVRLRDAGPAGSRVSLVHGEALDADGDVTIEHLHFAHLDGVAQTDSIVSAGNDEPYEPRHTTKGFRYVSITGHPRDLAPADLTAKVVHSDLERTGDFACSNADLNRLHEISDWSFRGNACDVPTDCPTRERAGWTGDWQLFMPTAAFLYDVAGFNAKWLYDLAAQQLPSGGIPTIVPDRHESLRGEYPFEAEFFATAAGWADAAAHVPWQHWLHYEDHRLLDQLYPTMLRWVELQERIAREERHSSRTGDRQPHEAFLLDTRFQFGEWLEPDETDDTIHSLMRLEADMGVVATGYFFRSAQQVAAAAAVLGHDADARRLAGLAEQVRRAWQIEYLAPDGTIAPGTQANYARALSFDLVPGALRAEVAANLVAIIRKAGTHVGTGFLTTPMLLPVLADNGHVEVAYELLLQRTEPSWMTMLDRGATTVWERWDGLDEQGVPSDSLNHYSKGAVISFLHTHVAGIRLLPGFPAYRRFLVQPQPGGGLTWARARLDTPYGPIESAWRQQDGRLHLSVTVAPGTTAEVRLPDGAQAELPPGTHSLVSDLP</sequence>
<evidence type="ECO:0000259" key="4">
    <source>
        <dbReference type="Pfam" id="PF05592"/>
    </source>
</evidence>
<dbReference type="Gene3D" id="2.60.40.10">
    <property type="entry name" value="Immunoglobulins"/>
    <property type="match status" value="1"/>
</dbReference>
<name>A0A917UD03_9ACTN</name>
<evidence type="ECO:0000256" key="1">
    <source>
        <dbReference type="ARBA" id="ARBA00001445"/>
    </source>
</evidence>
<proteinExistence type="predicted"/>
<feature type="domain" description="Bacterial alpha-L-rhamnosidase N-terminal" evidence="5">
    <location>
        <begin position="142"/>
        <end position="301"/>
    </location>
</feature>
<dbReference type="InterPro" id="IPR035398">
    <property type="entry name" value="Bac_rhamnosid_C"/>
</dbReference>
<dbReference type="Pfam" id="PF05592">
    <property type="entry name" value="Bac_rhamnosid"/>
    <property type="match status" value="1"/>
</dbReference>
<dbReference type="GO" id="GO:0005975">
    <property type="term" value="P:carbohydrate metabolic process"/>
    <property type="evidence" value="ECO:0007669"/>
    <property type="project" value="InterPro"/>
</dbReference>
<evidence type="ECO:0000259" key="6">
    <source>
        <dbReference type="Pfam" id="PF17389"/>
    </source>
</evidence>
<evidence type="ECO:0000259" key="7">
    <source>
        <dbReference type="Pfam" id="PF17390"/>
    </source>
</evidence>
<dbReference type="EMBL" id="BMPI01000090">
    <property type="protein sequence ID" value="GGM82808.1"/>
    <property type="molecule type" value="Genomic_DNA"/>
</dbReference>
<dbReference type="Pfam" id="PF08531">
    <property type="entry name" value="Bac_rhamnosid_N"/>
    <property type="match status" value="1"/>
</dbReference>
<dbReference type="InterPro" id="IPR013783">
    <property type="entry name" value="Ig-like_fold"/>
</dbReference>
<organism evidence="8 9">
    <name type="scientific">Dactylosporangium sucinum</name>
    <dbReference type="NCBI Taxonomy" id="1424081"/>
    <lineage>
        <taxon>Bacteria</taxon>
        <taxon>Bacillati</taxon>
        <taxon>Actinomycetota</taxon>
        <taxon>Actinomycetes</taxon>
        <taxon>Micromonosporales</taxon>
        <taxon>Micromonosporaceae</taxon>
        <taxon>Dactylosporangium</taxon>
    </lineage>
</organism>
<comment type="catalytic activity">
    <reaction evidence="1">
        <text>Hydrolysis of terminal non-reducing alpha-L-rhamnose residues in alpha-L-rhamnosides.</text>
        <dbReference type="EC" id="3.2.1.40"/>
    </reaction>
</comment>
<dbReference type="Gene3D" id="2.60.120.260">
    <property type="entry name" value="Galactose-binding domain-like"/>
    <property type="match status" value="2"/>
</dbReference>
<feature type="domain" description="Alpha-L-rhamnosidase six-hairpin glycosidase" evidence="6">
    <location>
        <begin position="418"/>
        <end position="785"/>
    </location>
</feature>
<dbReference type="InterPro" id="IPR035396">
    <property type="entry name" value="Bac_rhamnosid6H"/>
</dbReference>
<feature type="domain" description="Alpha-L-rhamnosidase C-terminal" evidence="7">
    <location>
        <begin position="787"/>
        <end position="858"/>
    </location>
</feature>
<dbReference type="Gene3D" id="2.60.420.10">
    <property type="entry name" value="Maltose phosphorylase, domain 3"/>
    <property type="match status" value="1"/>
</dbReference>
<reference evidence="8" key="1">
    <citation type="journal article" date="2014" name="Int. J. Syst. Evol. Microbiol.">
        <title>Complete genome sequence of Corynebacterium casei LMG S-19264T (=DSM 44701T), isolated from a smear-ripened cheese.</title>
        <authorList>
            <consortium name="US DOE Joint Genome Institute (JGI-PGF)"/>
            <person name="Walter F."/>
            <person name="Albersmeier A."/>
            <person name="Kalinowski J."/>
            <person name="Ruckert C."/>
        </authorList>
    </citation>
    <scope>NUCLEOTIDE SEQUENCE</scope>
    <source>
        <strain evidence="8">JCM 19831</strain>
    </source>
</reference>
<dbReference type="InterPro" id="IPR008928">
    <property type="entry name" value="6-hairpin_glycosidase_sf"/>
</dbReference>
<dbReference type="Gene3D" id="1.50.10.10">
    <property type="match status" value="1"/>
</dbReference>
<dbReference type="AlphaFoldDB" id="A0A917UD03"/>
<dbReference type="Pfam" id="PF17389">
    <property type="entry name" value="Bac_rhamnosid6H"/>
    <property type="match status" value="1"/>
</dbReference>
<evidence type="ECO:0000256" key="2">
    <source>
        <dbReference type="ARBA" id="ARBA00012652"/>
    </source>
</evidence>
<evidence type="ECO:0000313" key="9">
    <source>
        <dbReference type="Proteomes" id="UP000642070"/>
    </source>
</evidence>
<dbReference type="InterPro" id="IPR012341">
    <property type="entry name" value="6hp_glycosidase-like_sf"/>
</dbReference>
<keyword evidence="9" id="KW-1185">Reference proteome</keyword>
<comment type="caution">
    <text evidence="8">The sequence shown here is derived from an EMBL/GenBank/DDBJ whole genome shotgun (WGS) entry which is preliminary data.</text>
</comment>
<dbReference type="Proteomes" id="UP000642070">
    <property type="component" value="Unassembled WGS sequence"/>
</dbReference>
<gene>
    <name evidence="8" type="ORF">GCM10007977_100300</name>
</gene>
<dbReference type="InterPro" id="IPR016007">
    <property type="entry name" value="Alpha_rhamnosid"/>
</dbReference>
<dbReference type="Pfam" id="PF17390">
    <property type="entry name" value="Bac_rhamnosid_C"/>
    <property type="match status" value="1"/>
</dbReference>
<dbReference type="InterPro" id="IPR013737">
    <property type="entry name" value="Bac_rhamnosid_N"/>
</dbReference>
<dbReference type="InterPro" id="IPR008902">
    <property type="entry name" value="Rhamnosid_concanavalin"/>
</dbReference>
<reference evidence="8" key="2">
    <citation type="submission" date="2020-09" db="EMBL/GenBank/DDBJ databases">
        <authorList>
            <person name="Sun Q."/>
            <person name="Ohkuma M."/>
        </authorList>
    </citation>
    <scope>NUCLEOTIDE SEQUENCE</scope>
    <source>
        <strain evidence="8">JCM 19831</strain>
    </source>
</reference>
<dbReference type="SUPFAM" id="SSF48208">
    <property type="entry name" value="Six-hairpin glycosidases"/>
    <property type="match status" value="1"/>
</dbReference>
<dbReference type="GO" id="GO:0030596">
    <property type="term" value="F:alpha-L-rhamnosidase activity"/>
    <property type="evidence" value="ECO:0007669"/>
    <property type="project" value="UniProtKB-EC"/>
</dbReference>
<dbReference type="Pfam" id="PF25788">
    <property type="entry name" value="Ig_Rha78A_N"/>
    <property type="match status" value="1"/>
</dbReference>
<dbReference type="PANTHER" id="PTHR33307">
    <property type="entry name" value="ALPHA-RHAMNOSIDASE (EUROFUNG)"/>
    <property type="match status" value="1"/>
</dbReference>
<dbReference type="PANTHER" id="PTHR33307:SF6">
    <property type="entry name" value="ALPHA-RHAMNOSIDASE (EUROFUNG)-RELATED"/>
    <property type="match status" value="1"/>
</dbReference>
<evidence type="ECO:0000259" key="5">
    <source>
        <dbReference type="Pfam" id="PF08531"/>
    </source>
</evidence>
<dbReference type="PIRSF" id="PIRSF010631">
    <property type="entry name" value="A-rhamnsds"/>
    <property type="match status" value="1"/>
</dbReference>
<dbReference type="EC" id="3.2.1.40" evidence="2"/>
<keyword evidence="3" id="KW-0378">Hydrolase</keyword>
<evidence type="ECO:0000256" key="3">
    <source>
        <dbReference type="ARBA" id="ARBA00022801"/>
    </source>
</evidence>
<evidence type="ECO:0000313" key="8">
    <source>
        <dbReference type="EMBL" id="GGM82808.1"/>
    </source>
</evidence>
<feature type="domain" description="Alpha-L-rhamnosidase concanavalin-like" evidence="4">
    <location>
        <begin position="309"/>
        <end position="413"/>
    </location>
</feature>
<protein>
    <recommendedName>
        <fullName evidence="2">alpha-L-rhamnosidase</fullName>
        <ecNumber evidence="2">3.2.1.40</ecNumber>
    </recommendedName>
</protein>
<accession>A0A917UD03</accession>